<evidence type="ECO:0000259" key="1">
    <source>
        <dbReference type="PROSITE" id="PS51886"/>
    </source>
</evidence>
<sequence length="294" mass="32742">MGNAQSPSSNPRFVSPSRAFAPNKLEDLKSTFTSLAAQSHSNGQCISPSVFQAYFGVHGALGERLFDLFTQNRKDQQLTFEDLVIAKVNFSKVSLVLREEYTWHLKEVESATVQLNCTNVEQPTVLIIKDKEGYIYGGYASQPWEKHGDFYGDMKSSLFRLHPEAAIFRPTGANSIIQWFPATVPVECSAKLKTVSLSKMDSRTISFTGDDLSRWAVNFSSESIPNGIGFGGRVNHFGLFVSAIFDQWHSFTSTTFGSPRLSKTNWIHPDLIECWGVIPKGLQEARTDSVKGEI</sequence>
<evidence type="ECO:0000313" key="2">
    <source>
        <dbReference type="EMBL" id="KAK6942556.1"/>
    </source>
</evidence>
<dbReference type="InterPro" id="IPR006571">
    <property type="entry name" value="TLDc_dom"/>
</dbReference>
<organism evidence="2 3">
    <name type="scientific">Dillenia turbinata</name>
    <dbReference type="NCBI Taxonomy" id="194707"/>
    <lineage>
        <taxon>Eukaryota</taxon>
        <taxon>Viridiplantae</taxon>
        <taxon>Streptophyta</taxon>
        <taxon>Embryophyta</taxon>
        <taxon>Tracheophyta</taxon>
        <taxon>Spermatophyta</taxon>
        <taxon>Magnoliopsida</taxon>
        <taxon>eudicotyledons</taxon>
        <taxon>Gunneridae</taxon>
        <taxon>Pentapetalae</taxon>
        <taxon>Dilleniales</taxon>
        <taxon>Dilleniaceae</taxon>
        <taxon>Dillenia</taxon>
    </lineage>
</organism>
<reference evidence="2 3" key="1">
    <citation type="submission" date="2023-12" db="EMBL/GenBank/DDBJ databases">
        <title>A high-quality genome assembly for Dillenia turbinata (Dilleniales).</title>
        <authorList>
            <person name="Chanderbali A."/>
        </authorList>
    </citation>
    <scope>NUCLEOTIDE SEQUENCE [LARGE SCALE GENOMIC DNA]</scope>
    <source>
        <strain evidence="2">LSX21</strain>
        <tissue evidence="2">Leaf</tissue>
    </source>
</reference>
<feature type="domain" description="TLDc" evidence="1">
    <location>
        <begin position="77"/>
        <end position="278"/>
    </location>
</feature>
<gene>
    <name evidence="2" type="ORF">RJ641_027933</name>
</gene>
<dbReference type="EMBL" id="JBAMMX010000004">
    <property type="protein sequence ID" value="KAK6942556.1"/>
    <property type="molecule type" value="Genomic_DNA"/>
</dbReference>
<dbReference type="PANTHER" id="PTHR23354:SF95">
    <property type="entry name" value="CALCIUM-BINDING EF-HAND FAMILY PROTEIN-RELATED"/>
    <property type="match status" value="1"/>
</dbReference>
<dbReference type="SMART" id="SM00584">
    <property type="entry name" value="TLDc"/>
    <property type="match status" value="1"/>
</dbReference>
<name>A0AAN8ZLS8_9MAGN</name>
<protein>
    <submittedName>
        <fullName evidence="2">TLDc domain</fullName>
    </submittedName>
</protein>
<keyword evidence="3" id="KW-1185">Reference proteome</keyword>
<dbReference type="Pfam" id="PF07534">
    <property type="entry name" value="TLD"/>
    <property type="match status" value="2"/>
</dbReference>
<evidence type="ECO:0000313" key="3">
    <source>
        <dbReference type="Proteomes" id="UP001370490"/>
    </source>
</evidence>
<dbReference type="PANTHER" id="PTHR23354">
    <property type="entry name" value="NUCLEOLAR PROTEIN 7/ESTROGEN RECEPTOR COACTIVATOR-RELATED"/>
    <property type="match status" value="1"/>
</dbReference>
<dbReference type="AlphaFoldDB" id="A0AAN8ZLS8"/>
<dbReference type="Proteomes" id="UP001370490">
    <property type="component" value="Unassembled WGS sequence"/>
</dbReference>
<dbReference type="PROSITE" id="PS51886">
    <property type="entry name" value="TLDC"/>
    <property type="match status" value="1"/>
</dbReference>
<proteinExistence type="predicted"/>
<accession>A0AAN8ZLS8</accession>
<comment type="caution">
    <text evidence="2">The sequence shown here is derived from an EMBL/GenBank/DDBJ whole genome shotgun (WGS) entry which is preliminary data.</text>
</comment>